<keyword evidence="1" id="KW-0472">Membrane</keyword>
<sequence length="226" mass="25239">MSDKHVLLIEEGETKVQNNYEDCYEKLSRKGLTERAGFDDVVTYRGEEGRSRSARYQHEACSTLPADPDHLTYIRIKEATVFGFAIECTVITAITKKYFSQRKTGDGNAANSSPGGDERLVGEPSQISRASADLGPSTMSSDPHEQYEGWTHLERRTPFQGYRTYVALTYISFNIVGFVVNLWVLYVVAPLLFAPAVKVPKSILFFIFALVVGDLTTMIGESMRST</sequence>
<organism evidence="2 3">
    <name type="scientific">Angiostrongylus cantonensis</name>
    <name type="common">Rat lungworm</name>
    <dbReference type="NCBI Taxonomy" id="6313"/>
    <lineage>
        <taxon>Eukaryota</taxon>
        <taxon>Metazoa</taxon>
        <taxon>Ecdysozoa</taxon>
        <taxon>Nematoda</taxon>
        <taxon>Chromadorea</taxon>
        <taxon>Rhabditida</taxon>
        <taxon>Rhabditina</taxon>
        <taxon>Rhabditomorpha</taxon>
        <taxon>Strongyloidea</taxon>
        <taxon>Metastrongylidae</taxon>
        <taxon>Angiostrongylus</taxon>
    </lineage>
</organism>
<dbReference type="AlphaFoldDB" id="A0A158P7M7"/>
<dbReference type="STRING" id="6313.A0A158P7M7"/>
<keyword evidence="1" id="KW-0812">Transmembrane</keyword>
<keyword evidence="2" id="KW-1185">Reference proteome</keyword>
<evidence type="ECO:0000313" key="2">
    <source>
        <dbReference type="Proteomes" id="UP000035642"/>
    </source>
</evidence>
<accession>A0A158P7M7</accession>
<proteinExistence type="predicted"/>
<dbReference type="Proteomes" id="UP000035642">
    <property type="component" value="Unassembled WGS sequence"/>
</dbReference>
<feature type="transmembrane region" description="Helical" evidence="1">
    <location>
        <begin position="201"/>
        <end position="220"/>
    </location>
</feature>
<protein>
    <submittedName>
        <fullName evidence="3">G_PROTEIN_RECEP_F1_2 domain-containing protein</fullName>
    </submittedName>
</protein>
<evidence type="ECO:0000256" key="1">
    <source>
        <dbReference type="SAM" id="Phobius"/>
    </source>
</evidence>
<evidence type="ECO:0000313" key="3">
    <source>
        <dbReference type="WBParaSite" id="ACAC_0000279301-mRNA-1"/>
    </source>
</evidence>
<feature type="transmembrane region" description="Helical" evidence="1">
    <location>
        <begin position="165"/>
        <end position="189"/>
    </location>
</feature>
<reference evidence="3" key="2">
    <citation type="submission" date="2016-04" db="UniProtKB">
        <authorList>
            <consortium name="WormBaseParasite"/>
        </authorList>
    </citation>
    <scope>IDENTIFICATION</scope>
</reference>
<keyword evidence="1" id="KW-1133">Transmembrane helix</keyword>
<name>A0A158P7M7_ANGCA</name>
<dbReference type="WBParaSite" id="ACAC_0000279301-mRNA-1">
    <property type="protein sequence ID" value="ACAC_0000279301-mRNA-1"/>
    <property type="gene ID" value="ACAC_0000279301"/>
</dbReference>
<reference evidence="2" key="1">
    <citation type="submission" date="2012-09" db="EMBL/GenBank/DDBJ databases">
        <authorList>
            <person name="Martin A.A."/>
        </authorList>
    </citation>
    <scope>NUCLEOTIDE SEQUENCE</scope>
</reference>